<sequence length="319" mass="32399">MSTTAIGIDIGGTKIAGALVDERGRITQRQQVATPADDTAAIIEATAGLVRSLEQEAPDEVVGIGMACAAFVDSRRGHVWFAPNLPWRDLDLADEVAALVGRDVVVDNDANAAAWGEYRHGAGRDCDDMVLVTVGTGVGGGCIVDDRLLQGAFGIGGEIGHVALDPSGPRCGCGNSGCLEVFASGSALVRSARELVTSPSPIGAALRERCGGDPEGLTGQDVTELAQQGDGASIELLEDLGARLGQGLASICAVLDPRLVVVGGGVADAGELLIDPARASFARHLIGRGHRPAPQIVPATLGNDAGIVGAATLAREAHA</sequence>
<dbReference type="Proteomes" id="UP000182938">
    <property type="component" value="Chromosome"/>
</dbReference>
<comment type="similarity">
    <text evidence="1">Belongs to the ROK (NagC/XylR) family.</text>
</comment>
<name>A0A1L3MFT1_9MICO</name>
<keyword evidence="6" id="KW-0067">ATP-binding</keyword>
<evidence type="ECO:0000256" key="6">
    <source>
        <dbReference type="ARBA" id="ARBA00022840"/>
    </source>
</evidence>
<gene>
    <name evidence="8" type="ORF">ASJ30_06645</name>
</gene>
<dbReference type="Gene3D" id="3.30.420.40">
    <property type="match status" value="2"/>
</dbReference>
<dbReference type="GO" id="GO:0005737">
    <property type="term" value="C:cytoplasm"/>
    <property type="evidence" value="ECO:0007669"/>
    <property type="project" value="InterPro"/>
</dbReference>
<evidence type="ECO:0000256" key="1">
    <source>
        <dbReference type="ARBA" id="ARBA00006479"/>
    </source>
</evidence>
<dbReference type="GO" id="GO:0005524">
    <property type="term" value="F:ATP binding"/>
    <property type="evidence" value="ECO:0007669"/>
    <property type="project" value="UniProtKB-KW"/>
</dbReference>
<evidence type="ECO:0000313" key="9">
    <source>
        <dbReference type="Proteomes" id="UP000182938"/>
    </source>
</evidence>
<evidence type="ECO:0000256" key="2">
    <source>
        <dbReference type="ARBA" id="ARBA00014701"/>
    </source>
</evidence>
<dbReference type="GO" id="GO:0004340">
    <property type="term" value="F:glucokinase activity"/>
    <property type="evidence" value="ECO:0007669"/>
    <property type="project" value="InterPro"/>
</dbReference>
<dbReference type="InterPro" id="IPR004654">
    <property type="entry name" value="ROK_glcA"/>
</dbReference>
<reference evidence="8 9" key="1">
    <citation type="submission" date="2015-11" db="EMBL/GenBank/DDBJ databases">
        <authorList>
            <person name="Zhang Y."/>
            <person name="Guo Z."/>
        </authorList>
    </citation>
    <scope>NUCLEOTIDE SEQUENCE [LARGE SCALE GENOMIC DNA]</scope>
    <source>
        <strain evidence="8 9">YFY001</strain>
    </source>
</reference>
<evidence type="ECO:0000256" key="4">
    <source>
        <dbReference type="ARBA" id="ARBA00022741"/>
    </source>
</evidence>
<dbReference type="NCBIfam" id="TIGR00744">
    <property type="entry name" value="ROK_glcA_fam"/>
    <property type="match status" value="1"/>
</dbReference>
<dbReference type="AlphaFoldDB" id="A0A1L3MFT1"/>
<proteinExistence type="inferred from homology"/>
<dbReference type="InterPro" id="IPR043129">
    <property type="entry name" value="ATPase_NBD"/>
</dbReference>
<dbReference type="RefSeq" id="WP_072624417.1">
    <property type="nucleotide sequence ID" value="NZ_CP013290.1"/>
</dbReference>
<dbReference type="SUPFAM" id="SSF53067">
    <property type="entry name" value="Actin-like ATPase domain"/>
    <property type="match status" value="1"/>
</dbReference>
<keyword evidence="4" id="KW-0547">Nucleotide-binding</keyword>
<evidence type="ECO:0000256" key="3">
    <source>
        <dbReference type="ARBA" id="ARBA00022679"/>
    </source>
</evidence>
<dbReference type="GO" id="GO:0006096">
    <property type="term" value="P:glycolytic process"/>
    <property type="evidence" value="ECO:0007669"/>
    <property type="project" value="InterPro"/>
</dbReference>
<dbReference type="PANTHER" id="PTHR18964">
    <property type="entry name" value="ROK (REPRESSOR, ORF, KINASE) FAMILY"/>
    <property type="match status" value="1"/>
</dbReference>
<evidence type="ECO:0000256" key="7">
    <source>
        <dbReference type="ARBA" id="ARBA00032386"/>
    </source>
</evidence>
<evidence type="ECO:0000256" key="5">
    <source>
        <dbReference type="ARBA" id="ARBA00022777"/>
    </source>
</evidence>
<keyword evidence="5 8" id="KW-0418">Kinase</keyword>
<dbReference type="PANTHER" id="PTHR18964:SF173">
    <property type="entry name" value="GLUCOKINASE"/>
    <property type="match status" value="1"/>
</dbReference>
<dbReference type="EMBL" id="CP013290">
    <property type="protein sequence ID" value="APH01263.1"/>
    <property type="molecule type" value="Genomic_DNA"/>
</dbReference>
<keyword evidence="3" id="KW-0808">Transferase</keyword>
<dbReference type="InterPro" id="IPR000600">
    <property type="entry name" value="ROK"/>
</dbReference>
<dbReference type="Pfam" id="PF00480">
    <property type="entry name" value="ROK"/>
    <property type="match status" value="1"/>
</dbReference>
<protein>
    <recommendedName>
        <fullName evidence="2">Glucokinase</fullName>
    </recommendedName>
    <alternativeName>
        <fullName evidence="7">Glucose kinase</fullName>
    </alternativeName>
</protein>
<evidence type="ECO:0000313" key="8">
    <source>
        <dbReference type="EMBL" id="APH01263.1"/>
    </source>
</evidence>
<accession>A0A1L3MFT1</accession>
<keyword evidence="9" id="KW-1185">Reference proteome</keyword>
<dbReference type="KEGG" id="jte:ASJ30_06645"/>
<organism evidence="8 9">
    <name type="scientific">Janibacter indicus</name>
    <dbReference type="NCBI Taxonomy" id="857417"/>
    <lineage>
        <taxon>Bacteria</taxon>
        <taxon>Bacillati</taxon>
        <taxon>Actinomycetota</taxon>
        <taxon>Actinomycetes</taxon>
        <taxon>Micrococcales</taxon>
        <taxon>Intrasporangiaceae</taxon>
        <taxon>Janibacter</taxon>
    </lineage>
</organism>